<keyword evidence="7" id="KW-0963">Cytoplasm</keyword>
<evidence type="ECO:0000256" key="2">
    <source>
        <dbReference type="ARBA" id="ARBA00001966"/>
    </source>
</evidence>
<dbReference type="InterPro" id="IPR003018">
    <property type="entry name" value="GAF"/>
</dbReference>
<evidence type="ECO:0000256" key="13">
    <source>
        <dbReference type="ARBA" id="ARBA00024827"/>
    </source>
</evidence>
<keyword evidence="17" id="KW-1185">Reference proteome</keyword>
<evidence type="ECO:0000256" key="3">
    <source>
        <dbReference type="ARBA" id="ARBA00004496"/>
    </source>
</evidence>
<comment type="function">
    <text evidence="13">Member of the two-component regulatory system NreB/NreC involved in the control of dissimilatory nitrate/nitrite reduction in response to oxygen. NreB functions as a direct oxygen sensor histidine kinase which is autophosphorylated, in the absence of oxygen, probably at the conserved histidine residue, and transfers its phosphate group probably to a conserved aspartate residue of NreC. NreB/NreC activates the expression of the nitrate (narGHJI) and nitrite (nir) reductase operons, as well as the putative nitrate transporter gene narT.</text>
</comment>
<evidence type="ECO:0000256" key="5">
    <source>
        <dbReference type="ARBA" id="ARBA00017322"/>
    </source>
</evidence>
<dbReference type="InterPro" id="IPR004358">
    <property type="entry name" value="Sig_transdc_His_kin-like_C"/>
</dbReference>
<dbReference type="Gene3D" id="3.30.450.40">
    <property type="match status" value="1"/>
</dbReference>
<keyword evidence="10" id="KW-0408">Iron</keyword>
<keyword evidence="9" id="KW-0418">Kinase</keyword>
<keyword evidence="12" id="KW-0411">Iron-sulfur</keyword>
<comment type="cofactor">
    <cofactor evidence="2">
        <name>[4Fe-4S] cluster</name>
        <dbReference type="ChEBI" id="CHEBI:49883"/>
    </cofactor>
</comment>
<evidence type="ECO:0000313" key="17">
    <source>
        <dbReference type="Proteomes" id="UP000715441"/>
    </source>
</evidence>
<evidence type="ECO:0000259" key="15">
    <source>
        <dbReference type="SMART" id="SM00065"/>
    </source>
</evidence>
<dbReference type="PANTHER" id="PTHR24421">
    <property type="entry name" value="NITRATE/NITRITE SENSOR PROTEIN NARX-RELATED"/>
    <property type="match status" value="1"/>
</dbReference>
<evidence type="ECO:0000256" key="11">
    <source>
        <dbReference type="ARBA" id="ARBA00023012"/>
    </source>
</evidence>
<evidence type="ECO:0000256" key="10">
    <source>
        <dbReference type="ARBA" id="ARBA00023004"/>
    </source>
</evidence>
<evidence type="ECO:0000256" key="14">
    <source>
        <dbReference type="ARBA" id="ARBA00030800"/>
    </source>
</evidence>
<comment type="caution">
    <text evidence="16">The sequence shown here is derived from an EMBL/GenBank/DDBJ whole genome shotgun (WGS) entry which is preliminary data.</text>
</comment>
<keyword evidence="8" id="KW-0808">Transferase</keyword>
<keyword evidence="6" id="KW-0479">Metal-binding</keyword>
<evidence type="ECO:0000256" key="12">
    <source>
        <dbReference type="ARBA" id="ARBA00023014"/>
    </source>
</evidence>
<name>A0ABX1J1M1_9PSEU</name>
<keyword evidence="6" id="KW-0004">4Fe-4S</keyword>
<evidence type="ECO:0000256" key="8">
    <source>
        <dbReference type="ARBA" id="ARBA00022679"/>
    </source>
</evidence>
<dbReference type="EMBL" id="JAAXLS010000002">
    <property type="protein sequence ID" value="NKQ52255.1"/>
    <property type="molecule type" value="Genomic_DNA"/>
</dbReference>
<evidence type="ECO:0000256" key="9">
    <source>
        <dbReference type="ARBA" id="ARBA00022777"/>
    </source>
</evidence>
<protein>
    <recommendedName>
        <fullName evidence="5">Oxygen sensor histidine kinase NreB</fullName>
        <ecNumber evidence="4">2.7.13.3</ecNumber>
    </recommendedName>
    <alternativeName>
        <fullName evidence="14">Nitrogen regulation protein B</fullName>
    </alternativeName>
</protein>
<keyword evidence="11" id="KW-0902">Two-component regulatory system</keyword>
<dbReference type="InterPro" id="IPR050482">
    <property type="entry name" value="Sensor_HK_TwoCompSys"/>
</dbReference>
<comment type="catalytic activity">
    <reaction evidence="1">
        <text>ATP + protein L-histidine = ADP + protein N-phospho-L-histidine.</text>
        <dbReference type="EC" id="2.7.13.3"/>
    </reaction>
</comment>
<evidence type="ECO:0000256" key="1">
    <source>
        <dbReference type="ARBA" id="ARBA00000085"/>
    </source>
</evidence>
<evidence type="ECO:0000256" key="6">
    <source>
        <dbReference type="ARBA" id="ARBA00022485"/>
    </source>
</evidence>
<reference evidence="16 17" key="1">
    <citation type="submission" date="2020-04" db="EMBL/GenBank/DDBJ databases">
        <title>Novel species.</title>
        <authorList>
            <person name="Teo W.F.A."/>
            <person name="Lipun K."/>
            <person name="Srisuk N."/>
            <person name="Duangmal K."/>
        </authorList>
    </citation>
    <scope>NUCLEOTIDE SEQUENCE [LARGE SCALE GENOMIC DNA]</scope>
    <source>
        <strain evidence="16 17">K13G38</strain>
    </source>
</reference>
<proteinExistence type="predicted"/>
<evidence type="ECO:0000256" key="7">
    <source>
        <dbReference type="ARBA" id="ARBA00022490"/>
    </source>
</evidence>
<dbReference type="Gene3D" id="1.20.5.1930">
    <property type="match status" value="1"/>
</dbReference>
<dbReference type="SUPFAM" id="SSF55781">
    <property type="entry name" value="GAF domain-like"/>
    <property type="match status" value="1"/>
</dbReference>
<dbReference type="InterPro" id="IPR011712">
    <property type="entry name" value="Sig_transdc_His_kin_sub3_dim/P"/>
</dbReference>
<evidence type="ECO:0000256" key="4">
    <source>
        <dbReference type="ARBA" id="ARBA00012438"/>
    </source>
</evidence>
<dbReference type="SMART" id="SM00065">
    <property type="entry name" value="GAF"/>
    <property type="match status" value="1"/>
</dbReference>
<dbReference type="Pfam" id="PF13185">
    <property type="entry name" value="GAF_2"/>
    <property type="match status" value="1"/>
</dbReference>
<dbReference type="Gene3D" id="3.30.565.10">
    <property type="entry name" value="Histidine kinase-like ATPase, C-terminal domain"/>
    <property type="match status" value="1"/>
</dbReference>
<dbReference type="InterPro" id="IPR036890">
    <property type="entry name" value="HATPase_C_sf"/>
</dbReference>
<dbReference type="SUPFAM" id="SSF55874">
    <property type="entry name" value="ATPase domain of HSP90 chaperone/DNA topoisomerase II/histidine kinase"/>
    <property type="match status" value="1"/>
</dbReference>
<accession>A0ABX1J1M1</accession>
<dbReference type="EC" id="2.7.13.3" evidence="4"/>
<comment type="subcellular location">
    <subcellularLocation>
        <location evidence="3">Cytoplasm</location>
    </subcellularLocation>
</comment>
<dbReference type="InterPro" id="IPR003594">
    <property type="entry name" value="HATPase_dom"/>
</dbReference>
<organism evidence="16 17">
    <name type="scientific">Amycolatopsis acididurans</name>
    <dbReference type="NCBI Taxonomy" id="2724524"/>
    <lineage>
        <taxon>Bacteria</taxon>
        <taxon>Bacillati</taxon>
        <taxon>Actinomycetota</taxon>
        <taxon>Actinomycetes</taxon>
        <taxon>Pseudonocardiales</taxon>
        <taxon>Pseudonocardiaceae</taxon>
        <taxon>Amycolatopsis</taxon>
    </lineage>
</organism>
<dbReference type="PRINTS" id="PR00344">
    <property type="entry name" value="BCTRLSENSOR"/>
</dbReference>
<dbReference type="CDD" id="cd16917">
    <property type="entry name" value="HATPase_UhpB-NarQ-NarX-like"/>
    <property type="match status" value="1"/>
</dbReference>
<dbReference type="Proteomes" id="UP000715441">
    <property type="component" value="Unassembled WGS sequence"/>
</dbReference>
<dbReference type="Pfam" id="PF02518">
    <property type="entry name" value="HATPase_c"/>
    <property type="match status" value="1"/>
</dbReference>
<feature type="domain" description="GAF" evidence="15">
    <location>
        <begin position="20"/>
        <end position="166"/>
    </location>
</feature>
<sequence length="366" mass="38573">MMDDLHRLAAQHRDLLTLLDRDAALRDALELVTSDGQIAWIGEPDGAGTVMLRHTRGDLTGQLRNLRVPSGLGLTGKVHQSALPSWVDDYFRASTITHTFDEQIQAERVTRLLAVPVVWDDQVLGVLAVGARDDGVFGDRAVARANDVADRVALAVAVAERARLAREVAVYEERSRLAAQLHDTVGALLFAIGSSVTGLTETAEGDPELAAGLERLRQQTAQASMALRDSLRALHASPSALALSVTLQGDCAAFSDRTGVPAELIILDDPPDLPPSRTEVLVAAVREALLNIEKHAQASAVVVTISRHQAGGITVAVTDDGTGLPTAHAPGLGLTTTGDAVARVGGALHLSSDPQGGTMVRIELPC</sequence>
<dbReference type="Pfam" id="PF07730">
    <property type="entry name" value="HisKA_3"/>
    <property type="match status" value="1"/>
</dbReference>
<evidence type="ECO:0000313" key="16">
    <source>
        <dbReference type="EMBL" id="NKQ52255.1"/>
    </source>
</evidence>
<gene>
    <name evidence="16" type="ORF">HFP15_05110</name>
</gene>
<dbReference type="InterPro" id="IPR029016">
    <property type="entry name" value="GAF-like_dom_sf"/>
</dbReference>